<evidence type="ECO:0000256" key="4">
    <source>
        <dbReference type="ARBA" id="ARBA00022842"/>
    </source>
</evidence>
<keyword evidence="3" id="KW-0479">Metal-binding</keyword>
<dbReference type="Pfam" id="PF01397">
    <property type="entry name" value="Terpene_synth"/>
    <property type="match status" value="1"/>
</dbReference>
<dbReference type="InterPro" id="IPR008930">
    <property type="entry name" value="Terpenoid_cyclase/PrenylTrfase"/>
</dbReference>
<dbReference type="Gene3D" id="1.50.10.130">
    <property type="entry name" value="Terpene synthase, N-terminal domain"/>
    <property type="match status" value="1"/>
</dbReference>
<evidence type="ECO:0000259" key="6">
    <source>
        <dbReference type="Pfam" id="PF01397"/>
    </source>
</evidence>
<dbReference type="InterPro" id="IPR001128">
    <property type="entry name" value="Cyt_P450"/>
</dbReference>
<feature type="domain" description="Terpene synthase N-terminal" evidence="6">
    <location>
        <begin position="179"/>
        <end position="380"/>
    </location>
</feature>
<protein>
    <submittedName>
        <fullName evidence="8">Uncharacterized protein</fullName>
    </submittedName>
</protein>
<dbReference type="SUPFAM" id="SSF48576">
    <property type="entry name" value="Terpenoid synthases"/>
    <property type="match status" value="1"/>
</dbReference>
<dbReference type="EMBL" id="JAYDYQ010002533">
    <property type="protein sequence ID" value="KAK4486235.1"/>
    <property type="molecule type" value="Genomic_DNA"/>
</dbReference>
<dbReference type="SFLD" id="SFLDG01014">
    <property type="entry name" value="Terpene_Cyclase_Like_1_N-term"/>
    <property type="match status" value="1"/>
</dbReference>
<dbReference type="Pfam" id="PF03936">
    <property type="entry name" value="Terpene_synth_C"/>
    <property type="match status" value="1"/>
</dbReference>
<dbReference type="PANTHER" id="PTHR31739">
    <property type="entry name" value="ENT-COPALYL DIPHOSPHATE SYNTHASE, CHLOROPLASTIC"/>
    <property type="match status" value="1"/>
</dbReference>
<dbReference type="InterPro" id="IPR008949">
    <property type="entry name" value="Isoprenoid_synthase_dom_sf"/>
</dbReference>
<name>A0ABR0DB86_9LAMI</name>
<comment type="similarity">
    <text evidence="2">Belongs to the terpene synthase family.</text>
</comment>
<dbReference type="SUPFAM" id="SSF48264">
    <property type="entry name" value="Cytochrome P450"/>
    <property type="match status" value="1"/>
</dbReference>
<dbReference type="InterPro" id="IPR036965">
    <property type="entry name" value="Terpene_synth_N_sf"/>
</dbReference>
<evidence type="ECO:0000313" key="8">
    <source>
        <dbReference type="EMBL" id="KAK4486235.1"/>
    </source>
</evidence>
<reference evidence="8 9" key="1">
    <citation type="journal article" date="2023" name="bioRxiv">
        <title>Genome report: Whole genome sequence and annotation of Penstemon davidsonii.</title>
        <authorList>
            <person name="Ostevik K.L."/>
            <person name="Alabady M."/>
            <person name="Zhang M."/>
            <person name="Rausher M.D."/>
        </authorList>
    </citation>
    <scope>NUCLEOTIDE SEQUENCE [LARGE SCALE GENOMIC DNA]</scope>
    <source>
        <strain evidence="8">DNT005</strain>
        <tissue evidence="8">Whole leaf</tissue>
    </source>
</reference>
<dbReference type="Pfam" id="PF00067">
    <property type="entry name" value="p450"/>
    <property type="match status" value="1"/>
</dbReference>
<dbReference type="InterPro" id="IPR001906">
    <property type="entry name" value="Terpene_synth_N"/>
</dbReference>
<sequence length="839" mass="96239">MKCSCNVDVMIERRIRERLISTSGRVSPSSYDTAWVAMVPSREYSGVARPCFPECLDWIMENQNPDGSWGLQQVIKDSLSCTLACLLALRRWNVGQHLVHKGLEFIGSNDWAVSDNDQVSPIGFDIIFPMMINYASELDLALPIKAGLVDLMLRKRDSDIRRRNQNLDYVAEGIGELFDWNKAFNTQQRSNGSLFNSPATTAAALIHCHNDKCFEYLHMVLKEFKTWVPAIYPMDIYTRLRMVDILESLGVDHYFRYELNNILEETYRLWKEKDEEILEDITCRAIVFRLLRIKGYEVSPDELGESVVDQEKFFETVSMQMNGVNTVLELYRASQFRFPEEEEGTTLGKINVWTSTFLKQQLQEKTILDKQLQKQVEYDLKNFHGTLDRVGDRQALELYDIDRCEILKTAYRWYAECRLDCLKLGRDVLRVSHFLTCAILPDIDLSDARMSYAKTITLVTCVDDLFDHYGSRAESLEILELIKGWNDPSEMSSTYGSQAVEIIFKALYSTVNELAAKASIEQGRCVKQILINLWIEIVTSFMREMDSSSNETAPTLDEYLSFAWVSIGCRICSLTSIHFLGIKLSEDIFTSPECTSLCQHVSLVARLLNDLQTFKDPIHQGTEENLGAYTPWWYRSSPEIAKEVLQQHDHVLSGRTIGSAAQVHNHHNISMAYLPVGNQWRKIRKICKEQMFSIPRLEASQSLRQEKLKELCGYVQECCIKGRVVDIGEAAFITSLNLMSATLYSEDFTSFDSESTTQEWRETIRGVVKTVGAPNFADFFPVLKRFDPQGIKKEAEFYFGKLLEMFEDVVNQRLHSRNITSPNPPPKKNDLLEALLDLG</sequence>
<accession>A0ABR0DB86</accession>
<evidence type="ECO:0000256" key="1">
    <source>
        <dbReference type="ARBA" id="ARBA00004721"/>
    </source>
</evidence>
<dbReference type="InterPro" id="IPR036396">
    <property type="entry name" value="Cyt_P450_sf"/>
</dbReference>
<evidence type="ECO:0000259" key="7">
    <source>
        <dbReference type="Pfam" id="PF03936"/>
    </source>
</evidence>
<dbReference type="Gene3D" id="1.10.600.10">
    <property type="entry name" value="Farnesyl Diphosphate Synthase"/>
    <property type="match status" value="1"/>
</dbReference>
<dbReference type="Gene3D" id="1.10.630.10">
    <property type="entry name" value="Cytochrome P450"/>
    <property type="match status" value="1"/>
</dbReference>
<feature type="domain" description="Terpene synthase metal-binding" evidence="7">
    <location>
        <begin position="417"/>
        <end position="620"/>
    </location>
</feature>
<keyword evidence="9" id="KW-1185">Reference proteome</keyword>
<comment type="caution">
    <text evidence="8">The sequence shown here is derived from an EMBL/GenBank/DDBJ whole genome shotgun (WGS) entry which is preliminary data.</text>
</comment>
<evidence type="ECO:0000313" key="9">
    <source>
        <dbReference type="Proteomes" id="UP001291926"/>
    </source>
</evidence>
<keyword evidence="5" id="KW-0456">Lyase</keyword>
<dbReference type="InterPro" id="IPR005630">
    <property type="entry name" value="Terpene_synthase_metal-bd"/>
</dbReference>
<dbReference type="Proteomes" id="UP001291926">
    <property type="component" value="Unassembled WGS sequence"/>
</dbReference>
<gene>
    <name evidence="8" type="ORF">RD792_008905</name>
</gene>
<organism evidence="8 9">
    <name type="scientific">Penstemon davidsonii</name>
    <dbReference type="NCBI Taxonomy" id="160366"/>
    <lineage>
        <taxon>Eukaryota</taxon>
        <taxon>Viridiplantae</taxon>
        <taxon>Streptophyta</taxon>
        <taxon>Embryophyta</taxon>
        <taxon>Tracheophyta</taxon>
        <taxon>Spermatophyta</taxon>
        <taxon>Magnoliopsida</taxon>
        <taxon>eudicotyledons</taxon>
        <taxon>Gunneridae</taxon>
        <taxon>Pentapetalae</taxon>
        <taxon>asterids</taxon>
        <taxon>lamiids</taxon>
        <taxon>Lamiales</taxon>
        <taxon>Plantaginaceae</taxon>
        <taxon>Cheloneae</taxon>
        <taxon>Penstemon</taxon>
    </lineage>
</organism>
<evidence type="ECO:0000256" key="2">
    <source>
        <dbReference type="ARBA" id="ARBA00006333"/>
    </source>
</evidence>
<proteinExistence type="inferred from homology"/>
<keyword evidence="4" id="KW-0460">Magnesium</keyword>
<evidence type="ECO:0000256" key="3">
    <source>
        <dbReference type="ARBA" id="ARBA00022723"/>
    </source>
</evidence>
<comment type="pathway">
    <text evidence="1">Secondary metabolite biosynthesis; terpenoid biosynthesis.</text>
</comment>
<dbReference type="Gene3D" id="1.50.10.160">
    <property type="match status" value="1"/>
</dbReference>
<dbReference type="SUPFAM" id="SSF48239">
    <property type="entry name" value="Terpenoid cyclases/Protein prenyltransferases"/>
    <property type="match status" value="2"/>
</dbReference>
<dbReference type="InterPro" id="IPR050148">
    <property type="entry name" value="Terpene_synthase-like"/>
</dbReference>
<evidence type="ECO:0000256" key="5">
    <source>
        <dbReference type="ARBA" id="ARBA00023239"/>
    </source>
</evidence>
<dbReference type="PANTHER" id="PTHR31739:SF33">
    <property type="entry name" value="CIS-ABIENOL SYNTHASE, CHLOROPLASTIC"/>
    <property type="match status" value="1"/>
</dbReference>